<dbReference type="Gene3D" id="3.40.50.360">
    <property type="match status" value="1"/>
</dbReference>
<feature type="domain" description="Flavodoxin-like" evidence="8">
    <location>
        <begin position="4"/>
        <end position="141"/>
    </location>
</feature>
<dbReference type="Pfam" id="PF00667">
    <property type="entry name" value="FAD_binding_1"/>
    <property type="match status" value="1"/>
</dbReference>
<accession>A0AAD9UPA4</accession>
<keyword evidence="7" id="KW-0560">Oxidoreductase</keyword>
<dbReference type="PANTHER" id="PTHR19384:SF10">
    <property type="entry name" value="NADPH-DEPENDENT DIFLAVIN OXIDOREDUCTASE 1"/>
    <property type="match status" value="1"/>
</dbReference>
<dbReference type="SUPFAM" id="SSF63380">
    <property type="entry name" value="Riboflavin synthase domain-like"/>
    <property type="match status" value="1"/>
</dbReference>
<dbReference type="GO" id="GO:0050660">
    <property type="term" value="F:flavin adenine dinucleotide binding"/>
    <property type="evidence" value="ECO:0007669"/>
    <property type="project" value="TreeGrafter"/>
</dbReference>
<evidence type="ECO:0000256" key="1">
    <source>
        <dbReference type="ARBA" id="ARBA00001917"/>
    </source>
</evidence>
<evidence type="ECO:0000313" key="9">
    <source>
        <dbReference type="EMBL" id="KAK2196766.1"/>
    </source>
</evidence>
<dbReference type="PROSITE" id="PS50902">
    <property type="entry name" value="FLAVODOXIN_LIKE"/>
    <property type="match status" value="1"/>
</dbReference>
<dbReference type="InterPro" id="IPR001094">
    <property type="entry name" value="Flavdoxin-like"/>
</dbReference>
<dbReference type="GO" id="GO:0005829">
    <property type="term" value="C:cytosol"/>
    <property type="evidence" value="ECO:0007669"/>
    <property type="project" value="TreeGrafter"/>
</dbReference>
<reference evidence="9" key="1">
    <citation type="journal article" date="2023" name="Nat. Microbiol.">
        <title>Babesia duncani multi-omics identifies virulence factors and drug targets.</title>
        <authorList>
            <person name="Singh P."/>
            <person name="Lonardi S."/>
            <person name="Liang Q."/>
            <person name="Vydyam P."/>
            <person name="Khabirova E."/>
            <person name="Fang T."/>
            <person name="Gihaz S."/>
            <person name="Thekkiniath J."/>
            <person name="Munshi M."/>
            <person name="Abel S."/>
            <person name="Ciampossin L."/>
            <person name="Batugedara G."/>
            <person name="Gupta M."/>
            <person name="Lu X.M."/>
            <person name="Lenz T."/>
            <person name="Chakravarty S."/>
            <person name="Cornillot E."/>
            <person name="Hu Y."/>
            <person name="Ma W."/>
            <person name="Gonzalez L.M."/>
            <person name="Sanchez S."/>
            <person name="Estrada K."/>
            <person name="Sanchez-Flores A."/>
            <person name="Montero E."/>
            <person name="Harb O.S."/>
            <person name="Le Roch K.G."/>
            <person name="Mamoun C.B."/>
        </authorList>
    </citation>
    <scope>NUCLEOTIDE SEQUENCE</scope>
    <source>
        <strain evidence="9">WA1</strain>
    </source>
</reference>
<evidence type="ECO:0000256" key="5">
    <source>
        <dbReference type="ARBA" id="ARBA00022827"/>
    </source>
</evidence>
<dbReference type="PRINTS" id="PR00369">
    <property type="entry name" value="FLAVODOXIN"/>
</dbReference>
<dbReference type="Gene3D" id="1.20.990.10">
    <property type="entry name" value="NADPH-cytochrome p450 Reductase, Chain A, domain 3"/>
    <property type="match status" value="1"/>
</dbReference>
<evidence type="ECO:0000313" key="10">
    <source>
        <dbReference type="Proteomes" id="UP001214638"/>
    </source>
</evidence>
<dbReference type="PRINTS" id="PR00371">
    <property type="entry name" value="FPNCR"/>
</dbReference>
<dbReference type="Proteomes" id="UP001214638">
    <property type="component" value="Unassembled WGS sequence"/>
</dbReference>
<keyword evidence="3" id="KW-0285">Flavoprotein</keyword>
<dbReference type="InterPro" id="IPR029039">
    <property type="entry name" value="Flavoprotein-like_sf"/>
</dbReference>
<evidence type="ECO:0000256" key="3">
    <source>
        <dbReference type="ARBA" id="ARBA00022630"/>
    </source>
</evidence>
<dbReference type="InterPro" id="IPR008254">
    <property type="entry name" value="Flavodoxin/NO_synth"/>
</dbReference>
<dbReference type="InterPro" id="IPR003097">
    <property type="entry name" value="CysJ-like_FAD-binding"/>
</dbReference>
<dbReference type="AlphaFoldDB" id="A0AAD9UPA4"/>
<dbReference type="EMBL" id="JALLKP010000002">
    <property type="protein sequence ID" value="KAK2196766.1"/>
    <property type="molecule type" value="Genomic_DNA"/>
</dbReference>
<evidence type="ECO:0000256" key="2">
    <source>
        <dbReference type="ARBA" id="ARBA00001974"/>
    </source>
</evidence>
<dbReference type="RefSeq" id="XP_067803608.1">
    <property type="nucleotide sequence ID" value="XM_067947044.1"/>
</dbReference>
<dbReference type="Gene3D" id="3.40.50.80">
    <property type="entry name" value="Nucleotide-binding domain of ferredoxin-NADP reductase (FNR) module"/>
    <property type="match status" value="1"/>
</dbReference>
<dbReference type="SUPFAM" id="SSF52218">
    <property type="entry name" value="Flavoproteins"/>
    <property type="match status" value="1"/>
</dbReference>
<comment type="caution">
    <text evidence="9">The sequence shown here is derived from an EMBL/GenBank/DDBJ whole genome shotgun (WGS) entry which is preliminary data.</text>
</comment>
<keyword evidence="6" id="KW-0521">NADP</keyword>
<dbReference type="GO" id="GO:0010181">
    <property type="term" value="F:FMN binding"/>
    <property type="evidence" value="ECO:0007669"/>
    <property type="project" value="InterPro"/>
</dbReference>
<dbReference type="Pfam" id="PF00258">
    <property type="entry name" value="Flavodoxin_1"/>
    <property type="match status" value="1"/>
</dbReference>
<keyword evidence="10" id="KW-1185">Reference proteome</keyword>
<evidence type="ECO:0000256" key="4">
    <source>
        <dbReference type="ARBA" id="ARBA00022643"/>
    </source>
</evidence>
<dbReference type="PANTHER" id="PTHR19384">
    <property type="entry name" value="NITRIC OXIDE SYNTHASE-RELATED"/>
    <property type="match status" value="1"/>
</dbReference>
<comment type="cofactor">
    <cofactor evidence="2">
        <name>FAD</name>
        <dbReference type="ChEBI" id="CHEBI:57692"/>
    </cofactor>
</comment>
<dbReference type="KEGG" id="bdw:94336313"/>
<keyword evidence="5" id="KW-0274">FAD</keyword>
<organism evidence="9 10">
    <name type="scientific">Babesia duncani</name>
    <dbReference type="NCBI Taxonomy" id="323732"/>
    <lineage>
        <taxon>Eukaryota</taxon>
        <taxon>Sar</taxon>
        <taxon>Alveolata</taxon>
        <taxon>Apicomplexa</taxon>
        <taxon>Aconoidasida</taxon>
        <taxon>Piroplasmida</taxon>
        <taxon>Babesiidae</taxon>
        <taxon>Babesia</taxon>
    </lineage>
</organism>
<protein>
    <submittedName>
        <fullName evidence="9">Bifunctional Ferredoxin-NADP reductase (FNR)</fullName>
    </submittedName>
</protein>
<sequence>MEKIAIVYGTQTGCAENVAHNVYLELYKRGCNVRLHGSYVDDLCLTEKLILVCSTAAFGQVPHTLHAFQGALQSATSLSHLSYTAFGLGDSKYPRFNYGARKLVALLESKAARCFYKVGYGDEQHPLGSLGEFIAWLPGLVENVEIGTPRAWPFKFALELAGEELGDTFGATGEKLCDTALTGTSGFTKTPLVSANEILSSDWHFRSVRGVTVENWSYSTGDIACIYPELEYPKIEIQPNDELRIRKIDDPIVFRTSLHAFLDIPPQMTTNAKEWFCQFASLDHPCMQWQMYVMSLYTDNELHGNKLLEMSSSTVEGVVAYQNYCTLQHRSLLEVMRDFDSVKLPKWVLINLGVPIYPRLYSIASATHYCMYPPVGYRLLDSSTSARYMAFRQMLHSRRVDNTRARLLIVDIEHEPNTNRKVKGLACRYFETLKPRHHIRATVQPSFIPIFKRLLDVSCPVCFISTGTGLAATLPIMDHRIFNMAGAWQEQRQMPQVRDLAIFGFRKPQQDGVFTGNVHAIAPFCKVDIVYSRMGQGKQYVQDALLRHSDHVWDIFKRGYIIIAGKSHPMPKQVLEALGVILETRAKFGPRAAQDYINRAIDNYKIIIDSWG</sequence>
<dbReference type="Gene3D" id="2.40.30.10">
    <property type="entry name" value="Translation factors"/>
    <property type="match status" value="1"/>
</dbReference>
<evidence type="ECO:0000256" key="6">
    <source>
        <dbReference type="ARBA" id="ARBA00022857"/>
    </source>
</evidence>
<name>A0AAD9UPA4_9APIC</name>
<dbReference type="InterPro" id="IPR023173">
    <property type="entry name" value="NADPH_Cyt_P450_Rdtase_alpha"/>
</dbReference>
<dbReference type="GeneID" id="94336313"/>
<proteinExistence type="predicted"/>
<keyword evidence="4" id="KW-0288">FMN</keyword>
<comment type="cofactor">
    <cofactor evidence="1">
        <name>FMN</name>
        <dbReference type="ChEBI" id="CHEBI:58210"/>
    </cofactor>
</comment>
<gene>
    <name evidence="9" type="ORF">BdWA1_002015</name>
</gene>
<dbReference type="InterPro" id="IPR039261">
    <property type="entry name" value="FNR_nucleotide-bd"/>
</dbReference>
<dbReference type="InterPro" id="IPR017938">
    <property type="entry name" value="Riboflavin_synthase-like_b-brl"/>
</dbReference>
<dbReference type="InterPro" id="IPR001709">
    <property type="entry name" value="Flavoprot_Pyr_Nucl_cyt_Rdtase"/>
</dbReference>
<dbReference type="SUPFAM" id="SSF52343">
    <property type="entry name" value="Ferredoxin reductase-like, C-terminal NADP-linked domain"/>
    <property type="match status" value="1"/>
</dbReference>
<dbReference type="GO" id="GO:0016491">
    <property type="term" value="F:oxidoreductase activity"/>
    <property type="evidence" value="ECO:0007669"/>
    <property type="project" value="UniProtKB-KW"/>
</dbReference>
<evidence type="ECO:0000256" key="7">
    <source>
        <dbReference type="ARBA" id="ARBA00023002"/>
    </source>
</evidence>
<evidence type="ECO:0000259" key="8">
    <source>
        <dbReference type="PROSITE" id="PS50902"/>
    </source>
</evidence>